<proteinExistence type="predicted"/>
<name>A0ABW4MPX8_9BACI</name>
<dbReference type="InterPro" id="IPR025063">
    <property type="entry name" value="DUF4004"/>
</dbReference>
<dbReference type="Pfam" id="PF13171">
    <property type="entry name" value="DUF4004"/>
    <property type="match status" value="1"/>
</dbReference>
<keyword evidence="2" id="KW-1185">Reference proteome</keyword>
<organism evidence="1 2">
    <name type="scientific">Fredinandcohnia salidurans</name>
    <dbReference type="NCBI Taxonomy" id="2595041"/>
    <lineage>
        <taxon>Bacteria</taxon>
        <taxon>Bacillati</taxon>
        <taxon>Bacillota</taxon>
        <taxon>Bacilli</taxon>
        <taxon>Bacillales</taxon>
        <taxon>Bacillaceae</taxon>
        <taxon>Fredinandcohnia</taxon>
    </lineage>
</organism>
<accession>A0ABW4MPX8</accession>
<evidence type="ECO:0000313" key="1">
    <source>
        <dbReference type="EMBL" id="MFD1779513.1"/>
    </source>
</evidence>
<dbReference type="RefSeq" id="WP_388038769.1">
    <property type="nucleotide sequence ID" value="NZ_JBHUEK010000018.1"/>
</dbReference>
<gene>
    <name evidence="1" type="ORF">ACFSFW_12595</name>
</gene>
<comment type="caution">
    <text evidence="1">The sequence shown here is derived from an EMBL/GenBank/DDBJ whole genome shotgun (WGS) entry which is preliminary data.</text>
</comment>
<dbReference type="Proteomes" id="UP001597227">
    <property type="component" value="Unassembled WGS sequence"/>
</dbReference>
<reference evidence="2" key="1">
    <citation type="journal article" date="2019" name="Int. J. Syst. Evol. Microbiol.">
        <title>The Global Catalogue of Microorganisms (GCM) 10K type strain sequencing project: providing services to taxonomists for standard genome sequencing and annotation.</title>
        <authorList>
            <consortium name="The Broad Institute Genomics Platform"/>
            <consortium name="The Broad Institute Genome Sequencing Center for Infectious Disease"/>
            <person name="Wu L."/>
            <person name="Ma J."/>
        </authorList>
    </citation>
    <scope>NUCLEOTIDE SEQUENCE [LARGE SCALE GENOMIC DNA]</scope>
    <source>
        <strain evidence="2">CCUG 15531</strain>
    </source>
</reference>
<evidence type="ECO:0000313" key="2">
    <source>
        <dbReference type="Proteomes" id="UP001597227"/>
    </source>
</evidence>
<dbReference type="EMBL" id="JBHUEK010000018">
    <property type="protein sequence ID" value="MFD1779513.1"/>
    <property type="molecule type" value="Genomic_DNA"/>
</dbReference>
<protein>
    <submittedName>
        <fullName evidence="1">YhbD family protein</fullName>
    </submittedName>
</protein>
<sequence>MSEELLSKKELLEVTGISYGQLYRWKRKDLIPEEWFIRKSTFTGQETFFPKERILERIDKIQKMKENLSLDELAEMFSPSVGELNLSKKELVNRGLASETTINLYLEHSKESPEQFHFEGILVVYIVEKLLQSGDISLDEAKMVIQVSNDYFTKEKQSYGELIIVRKLGVSTCLIVPSTTDLVIEQGTKLIVNLAFANEIEELRTKLL</sequence>